<dbReference type="Proteomes" id="UP000050929">
    <property type="component" value="Unassembled WGS sequence"/>
</dbReference>
<proteinExistence type="inferred from homology"/>
<evidence type="ECO:0000256" key="3">
    <source>
        <dbReference type="ARBA" id="ARBA00022448"/>
    </source>
</evidence>
<feature type="transmembrane region" description="Helical" evidence="7">
    <location>
        <begin position="164"/>
        <end position="183"/>
    </location>
</feature>
<evidence type="ECO:0000256" key="1">
    <source>
        <dbReference type="ARBA" id="ARBA00004141"/>
    </source>
</evidence>
<feature type="transmembrane region" description="Helical" evidence="7">
    <location>
        <begin position="21"/>
        <end position="42"/>
    </location>
</feature>
<evidence type="ECO:0000259" key="8">
    <source>
        <dbReference type="Pfam" id="PF01545"/>
    </source>
</evidence>
<evidence type="ECO:0000313" key="9">
    <source>
        <dbReference type="EMBL" id="KRK63661.1"/>
    </source>
</evidence>
<comment type="subcellular location">
    <subcellularLocation>
        <location evidence="1">Membrane</location>
        <topology evidence="1">Multi-pass membrane protein</topology>
    </subcellularLocation>
</comment>
<keyword evidence="6 7" id="KW-0472">Membrane</keyword>
<accession>A0A0R1IWQ7</accession>
<evidence type="ECO:0000313" key="10">
    <source>
        <dbReference type="Proteomes" id="UP000050929"/>
    </source>
</evidence>
<evidence type="ECO:0000256" key="7">
    <source>
        <dbReference type="SAM" id="Phobius"/>
    </source>
</evidence>
<dbReference type="SUPFAM" id="SSF160240">
    <property type="entry name" value="Cation efflux protein cytoplasmic domain-like"/>
    <property type="match status" value="1"/>
</dbReference>
<comment type="caution">
    <text evidence="9">The sequence shown here is derived from an EMBL/GenBank/DDBJ whole genome shotgun (WGS) entry which is preliminary data.</text>
</comment>
<dbReference type="GO" id="GO:0008324">
    <property type="term" value="F:monoatomic cation transmembrane transporter activity"/>
    <property type="evidence" value="ECO:0007669"/>
    <property type="project" value="InterPro"/>
</dbReference>
<dbReference type="EMBL" id="AZDG01000026">
    <property type="protein sequence ID" value="KRK63661.1"/>
    <property type="molecule type" value="Genomic_DNA"/>
</dbReference>
<sequence>MDYKEFEKNSLREIRTSQFIAFFNVCFYLIISITKLVVGYLANSTALSADGYNGATDTLSYSIIILGLMFAKRPVDQFHKFGYAKAETMATLMTSVLISETGMWVIYQGIRNFLNGNDIRPDFIAAFVGIAIGLLTFVVYEINRYIAKKINSQPLLASSHDLRLDAITSITTGFTIIISSFTFAWIDKVNAIIIGIFMMRTAYKIFDNSAFRLIDGFDKDKLNLFENEIIKFKKIDKIERIKGREYENDIYLSVVAKVGQKMTVMESMKLRNSIQKDLQKKYGIFELDMQFVTS</sequence>
<feature type="transmembrane region" description="Helical" evidence="7">
    <location>
        <begin position="123"/>
        <end position="143"/>
    </location>
</feature>
<evidence type="ECO:0000256" key="2">
    <source>
        <dbReference type="ARBA" id="ARBA00008114"/>
    </source>
</evidence>
<name>A0A0R1IWQ7_9LACO</name>
<dbReference type="AlphaFoldDB" id="A0A0R1IWQ7"/>
<keyword evidence="5 7" id="KW-1133">Transmembrane helix</keyword>
<evidence type="ECO:0000256" key="6">
    <source>
        <dbReference type="ARBA" id="ARBA00023136"/>
    </source>
</evidence>
<dbReference type="PANTHER" id="PTHR43840:SF50">
    <property type="entry name" value="MANGANESE EFFLUX SYSTEM PROTEIN MNES"/>
    <property type="match status" value="1"/>
</dbReference>
<dbReference type="Gene3D" id="1.20.1510.10">
    <property type="entry name" value="Cation efflux protein transmembrane domain"/>
    <property type="match status" value="1"/>
</dbReference>
<dbReference type="OrthoDB" id="9806522at2"/>
<gene>
    <name evidence="9" type="ORF">FC72_GL001265</name>
</gene>
<dbReference type="GO" id="GO:0016020">
    <property type="term" value="C:membrane"/>
    <property type="evidence" value="ECO:0007669"/>
    <property type="project" value="UniProtKB-SubCell"/>
</dbReference>
<dbReference type="InterPro" id="IPR027469">
    <property type="entry name" value="Cation_efflux_TMD_sf"/>
</dbReference>
<protein>
    <submittedName>
        <fullName evidence="9">Cation efflux transporter</fullName>
    </submittedName>
</protein>
<keyword evidence="10" id="KW-1185">Reference proteome</keyword>
<evidence type="ECO:0000256" key="5">
    <source>
        <dbReference type="ARBA" id="ARBA00022989"/>
    </source>
</evidence>
<comment type="similarity">
    <text evidence="2">Belongs to the cation diffusion facilitator (CDF) transporter (TC 2.A.4) family.</text>
</comment>
<dbReference type="SUPFAM" id="SSF161111">
    <property type="entry name" value="Cation efflux protein transmembrane domain-like"/>
    <property type="match status" value="1"/>
</dbReference>
<feature type="domain" description="Cation efflux protein transmembrane" evidence="8">
    <location>
        <begin position="23"/>
        <end position="213"/>
    </location>
</feature>
<dbReference type="InterPro" id="IPR058533">
    <property type="entry name" value="Cation_efflux_TM"/>
</dbReference>
<dbReference type="PATRIC" id="fig|1423811.3.peg.1289"/>
<keyword evidence="3" id="KW-0813">Transport</keyword>
<organism evidence="9 10">
    <name type="scientific">Companilactobacillus tucceti DSM 20183</name>
    <dbReference type="NCBI Taxonomy" id="1423811"/>
    <lineage>
        <taxon>Bacteria</taxon>
        <taxon>Bacillati</taxon>
        <taxon>Bacillota</taxon>
        <taxon>Bacilli</taxon>
        <taxon>Lactobacillales</taxon>
        <taxon>Lactobacillaceae</taxon>
        <taxon>Companilactobacillus</taxon>
    </lineage>
</organism>
<dbReference type="NCBIfam" id="TIGR01297">
    <property type="entry name" value="CDF"/>
    <property type="match status" value="1"/>
</dbReference>
<dbReference type="InterPro" id="IPR050291">
    <property type="entry name" value="CDF_Transporter"/>
</dbReference>
<dbReference type="RefSeq" id="WP_057767283.1">
    <property type="nucleotide sequence ID" value="NZ_AZDG01000026.1"/>
</dbReference>
<keyword evidence="4 7" id="KW-0812">Transmembrane</keyword>
<evidence type="ECO:0000256" key="4">
    <source>
        <dbReference type="ARBA" id="ARBA00022692"/>
    </source>
</evidence>
<dbReference type="PANTHER" id="PTHR43840">
    <property type="entry name" value="MITOCHONDRIAL METAL TRANSPORTER 1-RELATED"/>
    <property type="match status" value="1"/>
</dbReference>
<dbReference type="InterPro" id="IPR002524">
    <property type="entry name" value="Cation_efflux"/>
</dbReference>
<dbReference type="InterPro" id="IPR036837">
    <property type="entry name" value="Cation_efflux_CTD_sf"/>
</dbReference>
<reference evidence="9 10" key="1">
    <citation type="journal article" date="2015" name="Genome Announc.">
        <title>Expanding the biotechnology potential of lactobacilli through comparative genomics of 213 strains and associated genera.</title>
        <authorList>
            <person name="Sun Z."/>
            <person name="Harris H.M."/>
            <person name="McCann A."/>
            <person name="Guo C."/>
            <person name="Argimon S."/>
            <person name="Zhang W."/>
            <person name="Yang X."/>
            <person name="Jeffery I.B."/>
            <person name="Cooney J.C."/>
            <person name="Kagawa T.F."/>
            <person name="Liu W."/>
            <person name="Song Y."/>
            <person name="Salvetti E."/>
            <person name="Wrobel A."/>
            <person name="Rasinkangas P."/>
            <person name="Parkhill J."/>
            <person name="Rea M.C."/>
            <person name="O'Sullivan O."/>
            <person name="Ritari J."/>
            <person name="Douillard F.P."/>
            <person name="Paul Ross R."/>
            <person name="Yang R."/>
            <person name="Briner A.E."/>
            <person name="Felis G.E."/>
            <person name="de Vos W.M."/>
            <person name="Barrangou R."/>
            <person name="Klaenhammer T.R."/>
            <person name="Caufield P.W."/>
            <person name="Cui Y."/>
            <person name="Zhang H."/>
            <person name="O'Toole P.W."/>
        </authorList>
    </citation>
    <scope>NUCLEOTIDE SEQUENCE [LARGE SCALE GENOMIC DNA]</scope>
    <source>
        <strain evidence="9 10">DSM 20183</strain>
    </source>
</reference>
<feature type="transmembrane region" description="Helical" evidence="7">
    <location>
        <begin position="92"/>
        <end position="111"/>
    </location>
</feature>
<dbReference type="STRING" id="1423811.FC72_GL001265"/>
<dbReference type="Pfam" id="PF01545">
    <property type="entry name" value="Cation_efflux"/>
    <property type="match status" value="1"/>
</dbReference>